<proteinExistence type="predicted"/>
<dbReference type="OrthoDB" id="129627at2"/>
<dbReference type="Pfam" id="PF22570">
    <property type="entry name" value="LiaF-TM"/>
    <property type="match status" value="1"/>
</dbReference>
<keyword evidence="2" id="KW-0472">Membrane</keyword>
<organism evidence="5 6">
    <name type="scientific">Mucilaginibacter pallidiroseus</name>
    <dbReference type="NCBI Taxonomy" id="2599295"/>
    <lineage>
        <taxon>Bacteria</taxon>
        <taxon>Pseudomonadati</taxon>
        <taxon>Bacteroidota</taxon>
        <taxon>Sphingobacteriia</taxon>
        <taxon>Sphingobacteriales</taxon>
        <taxon>Sphingobacteriaceae</taxon>
        <taxon>Mucilaginibacter</taxon>
    </lineage>
</organism>
<comment type="caution">
    <text evidence="5">The sequence shown here is derived from an EMBL/GenBank/DDBJ whole genome shotgun (WGS) entry which is preliminary data.</text>
</comment>
<feature type="domain" description="LiaF transmembrane" evidence="4">
    <location>
        <begin position="18"/>
        <end position="109"/>
    </location>
</feature>
<feature type="region of interest" description="Disordered" evidence="1">
    <location>
        <begin position="130"/>
        <end position="159"/>
    </location>
</feature>
<sequence>MSNNINTPNKTPQSKAIAGLILVAIGGYFLLQQFDFFFIPDSVELWPLILIFIGLYVGGRSNYKKTSGPILIGLGAIFMVTENINNSEGFVWPVALMFLGFWILSKRNNAQSRAQNNAYWDNKYQATPYDPNNPQDFVNPDAATPDAEQGPAATVPPSDDDWLNATAIFGGYNKTIFSKNFRGGDITAIFGGTEIDFTQANINGRVVIELTQVFGGTKIIVPANWQVVADMAAVFAGVDDKRIKTAQNINSDKVLVLKGTSLFAGVDIRSY</sequence>
<keyword evidence="2" id="KW-0812">Transmembrane</keyword>
<dbReference type="Proteomes" id="UP000320042">
    <property type="component" value="Unassembled WGS sequence"/>
</dbReference>
<feature type="transmembrane region" description="Helical" evidence="2">
    <location>
        <begin position="90"/>
        <end position="105"/>
    </location>
</feature>
<feature type="transmembrane region" description="Helical" evidence="2">
    <location>
        <begin position="43"/>
        <end position="59"/>
    </location>
</feature>
<reference evidence="5 6" key="1">
    <citation type="submission" date="2019-07" db="EMBL/GenBank/DDBJ databases">
        <authorList>
            <person name="Kim J."/>
        </authorList>
    </citation>
    <scope>NUCLEOTIDE SEQUENCE [LARGE SCALE GENOMIC DNA]</scope>
    <source>
        <strain evidence="6">dk17</strain>
    </source>
</reference>
<dbReference type="RefSeq" id="WP_146381888.1">
    <property type="nucleotide sequence ID" value="NZ_VOEJ01000004.1"/>
</dbReference>
<gene>
    <name evidence="5" type="ORF">FPZ43_10625</name>
</gene>
<evidence type="ECO:0000313" key="5">
    <source>
        <dbReference type="EMBL" id="TWR29398.1"/>
    </source>
</evidence>
<dbReference type="EMBL" id="VOEJ01000004">
    <property type="protein sequence ID" value="TWR29398.1"/>
    <property type="molecule type" value="Genomic_DNA"/>
</dbReference>
<feature type="domain" description="Cell wall-active antibiotics response LiaF-like C-terminal" evidence="3">
    <location>
        <begin position="181"/>
        <end position="244"/>
    </location>
</feature>
<dbReference type="PANTHER" id="PTHR40763:SF5">
    <property type="entry name" value="MEMBRANE PROTEIN"/>
    <property type="match status" value="1"/>
</dbReference>
<evidence type="ECO:0000313" key="6">
    <source>
        <dbReference type="Proteomes" id="UP000320042"/>
    </source>
</evidence>
<feature type="transmembrane region" description="Helical" evidence="2">
    <location>
        <begin position="66"/>
        <end position="84"/>
    </location>
</feature>
<keyword evidence="2" id="KW-1133">Transmembrane helix</keyword>
<feature type="transmembrane region" description="Helical" evidence="2">
    <location>
        <begin position="12"/>
        <end position="31"/>
    </location>
</feature>
<keyword evidence="6" id="KW-1185">Reference proteome</keyword>
<dbReference type="InterPro" id="IPR054331">
    <property type="entry name" value="LiaF_TM"/>
</dbReference>
<evidence type="ECO:0000256" key="2">
    <source>
        <dbReference type="SAM" id="Phobius"/>
    </source>
</evidence>
<evidence type="ECO:0008006" key="7">
    <source>
        <dbReference type="Google" id="ProtNLM"/>
    </source>
</evidence>
<dbReference type="PANTHER" id="PTHR40763">
    <property type="entry name" value="MEMBRANE PROTEIN-RELATED"/>
    <property type="match status" value="1"/>
</dbReference>
<protein>
    <recommendedName>
        <fullName evidence="7">Cell wall-active antibiotics response LiaF-like C-terminal domain-containing protein</fullName>
    </recommendedName>
</protein>
<accession>A0A563UDG3</accession>
<evidence type="ECO:0000259" key="3">
    <source>
        <dbReference type="Pfam" id="PF09922"/>
    </source>
</evidence>
<evidence type="ECO:0000256" key="1">
    <source>
        <dbReference type="SAM" id="MobiDB-lite"/>
    </source>
</evidence>
<dbReference type="Pfam" id="PF09922">
    <property type="entry name" value="LiaF-like_C"/>
    <property type="match status" value="1"/>
</dbReference>
<name>A0A563UDG3_9SPHI</name>
<dbReference type="InterPro" id="IPR024425">
    <property type="entry name" value="LiaF-like_C"/>
</dbReference>
<evidence type="ECO:0000259" key="4">
    <source>
        <dbReference type="Pfam" id="PF22570"/>
    </source>
</evidence>
<dbReference type="AlphaFoldDB" id="A0A563UDG3"/>